<evidence type="ECO:0000313" key="8">
    <source>
        <dbReference type="Proteomes" id="UP000193090"/>
    </source>
</evidence>
<evidence type="ECO:0000256" key="1">
    <source>
        <dbReference type="ARBA" id="ARBA00001974"/>
    </source>
</evidence>
<dbReference type="Pfam" id="PF07992">
    <property type="entry name" value="Pyr_redox_2"/>
    <property type="match status" value="1"/>
</dbReference>
<evidence type="ECO:0000313" key="7">
    <source>
        <dbReference type="EMBL" id="ORX07346.1"/>
    </source>
</evidence>
<comment type="similarity">
    <text evidence="2">Belongs to the NADH dehydrogenase family.</text>
</comment>
<dbReference type="EMBL" id="LQPZ01000012">
    <property type="protein sequence ID" value="ORX07346.1"/>
    <property type="molecule type" value="Genomic_DNA"/>
</dbReference>
<keyword evidence="4" id="KW-0274">FAD</keyword>
<organism evidence="7 8">
    <name type="scientific">Mycolicibacillus trivialis</name>
    <dbReference type="NCBI Taxonomy" id="1798"/>
    <lineage>
        <taxon>Bacteria</taxon>
        <taxon>Bacillati</taxon>
        <taxon>Actinomycetota</taxon>
        <taxon>Actinomycetes</taxon>
        <taxon>Mycobacteriales</taxon>
        <taxon>Mycobacteriaceae</taxon>
        <taxon>Mycolicibacillus</taxon>
    </lineage>
</organism>
<proteinExistence type="inferred from homology"/>
<dbReference type="OrthoDB" id="9781621at2"/>
<gene>
    <name evidence="7" type="ORF">AWC30_00965</name>
</gene>
<dbReference type="PANTHER" id="PTHR42913:SF3">
    <property type="entry name" value="64 KDA MITOCHONDRIAL NADH DEHYDROGENASE (EUROFUNG)"/>
    <property type="match status" value="1"/>
</dbReference>
<dbReference type="Proteomes" id="UP000193090">
    <property type="component" value="Unassembled WGS sequence"/>
</dbReference>
<dbReference type="GO" id="GO:0019646">
    <property type="term" value="P:aerobic electron transport chain"/>
    <property type="evidence" value="ECO:0007669"/>
    <property type="project" value="TreeGrafter"/>
</dbReference>
<dbReference type="RefSeq" id="WP_085108949.1">
    <property type="nucleotide sequence ID" value="NZ_JACKSN010000111.1"/>
</dbReference>
<evidence type="ECO:0000256" key="4">
    <source>
        <dbReference type="ARBA" id="ARBA00022827"/>
    </source>
</evidence>
<dbReference type="STRING" id="1798.AWC30_00965"/>
<keyword evidence="3" id="KW-0285">Flavoprotein</keyword>
<comment type="caution">
    <text evidence="7">The sequence shown here is derived from an EMBL/GenBank/DDBJ whole genome shotgun (WGS) entry which is preliminary data.</text>
</comment>
<sequence>MASDDARTVFHDVIVVGGGFAGVAVTRRLARKGVDVLLVDKNNYHQFQPLLYQVATAQIGTSEVARPLRAIFRRYRRVRVVVDEVTGVDPATKQVTLADGTICRAKALVLAPGASANYFGIDGAREHTYPLYSLDDAIRLGAKMVAHLDDADSPAGMKRTLDLIVIGGGPTGVELAGAVAENVNTAIAAAFSEEFARGIRIKLVDMVPTVLGPFSDKSQAYAREQLQKMGVDLRLGVKVTEVRPDGITLDDGTTLDGDVIVWAGGLKAPQLIADTALPQGKGGRVDVNPDLTAPGFDGVYVLGDSANITDSKGRQLPQLGSVAQQSGKWAARNIVADLTGRARTPFRYLDKGIMAMIGRGAAVAELGPHRRQMQGPIAFLSWLVVHAALLSGVWQRLGAAASWAVSYLTPSRPQIVLGHVDTD</sequence>
<dbReference type="PANTHER" id="PTHR42913">
    <property type="entry name" value="APOPTOSIS-INDUCING FACTOR 1"/>
    <property type="match status" value="1"/>
</dbReference>
<accession>A0A1X2EP28</accession>
<dbReference type="PRINTS" id="PR00368">
    <property type="entry name" value="FADPNR"/>
</dbReference>
<dbReference type="InterPro" id="IPR051169">
    <property type="entry name" value="NADH-Q_oxidoreductase"/>
</dbReference>
<feature type="domain" description="FAD/NAD(P)-binding" evidence="6">
    <location>
        <begin position="11"/>
        <end position="327"/>
    </location>
</feature>
<dbReference type="AlphaFoldDB" id="A0A1X2EP28"/>
<dbReference type="InterPro" id="IPR036188">
    <property type="entry name" value="FAD/NAD-bd_sf"/>
</dbReference>
<protein>
    <submittedName>
        <fullName evidence="7">NADH dehydrogenase</fullName>
    </submittedName>
</protein>
<dbReference type="Gene3D" id="3.50.50.100">
    <property type="match status" value="1"/>
</dbReference>
<keyword evidence="8" id="KW-1185">Reference proteome</keyword>
<dbReference type="PRINTS" id="PR00411">
    <property type="entry name" value="PNDRDTASEI"/>
</dbReference>
<evidence type="ECO:0000256" key="3">
    <source>
        <dbReference type="ARBA" id="ARBA00022630"/>
    </source>
</evidence>
<name>A0A1X2EP28_9MYCO</name>
<dbReference type="InterPro" id="IPR023753">
    <property type="entry name" value="FAD/NAD-binding_dom"/>
</dbReference>
<keyword evidence="5" id="KW-0560">Oxidoreductase</keyword>
<evidence type="ECO:0000256" key="2">
    <source>
        <dbReference type="ARBA" id="ARBA00005272"/>
    </source>
</evidence>
<comment type="cofactor">
    <cofactor evidence="1">
        <name>FAD</name>
        <dbReference type="ChEBI" id="CHEBI:57692"/>
    </cofactor>
</comment>
<dbReference type="SUPFAM" id="SSF51905">
    <property type="entry name" value="FAD/NAD(P)-binding domain"/>
    <property type="match status" value="1"/>
</dbReference>
<evidence type="ECO:0000259" key="6">
    <source>
        <dbReference type="Pfam" id="PF07992"/>
    </source>
</evidence>
<dbReference type="GO" id="GO:0003955">
    <property type="term" value="F:NAD(P)H dehydrogenase (quinone) activity"/>
    <property type="evidence" value="ECO:0007669"/>
    <property type="project" value="TreeGrafter"/>
</dbReference>
<evidence type="ECO:0000256" key="5">
    <source>
        <dbReference type="ARBA" id="ARBA00023002"/>
    </source>
</evidence>
<reference evidence="7 8" key="1">
    <citation type="submission" date="2016-01" db="EMBL/GenBank/DDBJ databases">
        <title>The new phylogeny of the genus Mycobacterium.</title>
        <authorList>
            <person name="Tarcisio F."/>
            <person name="Conor M."/>
            <person name="Antonella G."/>
            <person name="Elisabetta G."/>
            <person name="Giulia F.S."/>
            <person name="Sara T."/>
            <person name="Anna F."/>
            <person name="Clotilde B."/>
            <person name="Roberto B."/>
            <person name="Veronica D.S."/>
            <person name="Fabio R."/>
            <person name="Monica P."/>
            <person name="Olivier J."/>
            <person name="Enrico T."/>
            <person name="Nicola S."/>
        </authorList>
    </citation>
    <scope>NUCLEOTIDE SEQUENCE [LARGE SCALE GENOMIC DNA]</scope>
    <source>
        <strain evidence="7 8">DSM 44153</strain>
    </source>
</reference>